<evidence type="ECO:0000256" key="1">
    <source>
        <dbReference type="SAM" id="MobiDB-lite"/>
    </source>
</evidence>
<dbReference type="CDD" id="cd00761">
    <property type="entry name" value="Glyco_tranf_GTA_type"/>
    <property type="match status" value="1"/>
</dbReference>
<name>A0A0F9XW44_9ZZZZ</name>
<gene>
    <name evidence="2" type="ORF">LCGC14_0095340</name>
</gene>
<evidence type="ECO:0000313" key="2">
    <source>
        <dbReference type="EMBL" id="KKO03607.1"/>
    </source>
</evidence>
<comment type="caution">
    <text evidence="2">The sequence shown here is derived from an EMBL/GenBank/DDBJ whole genome shotgun (WGS) entry which is preliminary data.</text>
</comment>
<proteinExistence type="predicted"/>
<dbReference type="EMBL" id="LAZR01000026">
    <property type="protein sequence ID" value="KKO03607.1"/>
    <property type="molecule type" value="Genomic_DNA"/>
</dbReference>
<dbReference type="AlphaFoldDB" id="A0A0F9XW44"/>
<evidence type="ECO:0008006" key="3">
    <source>
        <dbReference type="Google" id="ProtNLM"/>
    </source>
</evidence>
<accession>A0A0F9XW44</accession>
<protein>
    <recommendedName>
        <fullName evidence="3">Glycosyltransferase 2-like domain-containing protein</fullName>
    </recommendedName>
</protein>
<reference evidence="2" key="1">
    <citation type="journal article" date="2015" name="Nature">
        <title>Complex archaea that bridge the gap between prokaryotes and eukaryotes.</title>
        <authorList>
            <person name="Spang A."/>
            <person name="Saw J.H."/>
            <person name="Jorgensen S.L."/>
            <person name="Zaremba-Niedzwiedzka K."/>
            <person name="Martijn J."/>
            <person name="Lind A.E."/>
            <person name="van Eijk R."/>
            <person name="Schleper C."/>
            <person name="Guy L."/>
            <person name="Ettema T.J."/>
        </authorList>
    </citation>
    <scope>NUCLEOTIDE SEQUENCE</scope>
</reference>
<feature type="region of interest" description="Disordered" evidence="1">
    <location>
        <begin position="219"/>
        <end position="242"/>
    </location>
</feature>
<sequence>MMIEGLCACVDYADMLRLTLPRWSATLDRIVVITAPSDRQTPQVVAGYPNAAIHVTEAFYAHGASFNKGAAMEEGRRLLAWTDWVLLLDVDILPPLNWVGQFGASAPQPGWLYGCSRYQVDDAGRGIPADSQRMPGSRWAGYFQLFHTSDPRAQRDPLLTTTWRHAGGYDSDFERLWGDRKIHLPIRLGHLGRRGVNWCGRSERGRRQLRQLLDLRHNQPAARRHAHEHIPPPAHHPEMGPT</sequence>
<dbReference type="InterPro" id="IPR029044">
    <property type="entry name" value="Nucleotide-diphossugar_trans"/>
</dbReference>
<dbReference type="SUPFAM" id="SSF53448">
    <property type="entry name" value="Nucleotide-diphospho-sugar transferases"/>
    <property type="match status" value="1"/>
</dbReference>
<organism evidence="2">
    <name type="scientific">marine sediment metagenome</name>
    <dbReference type="NCBI Taxonomy" id="412755"/>
    <lineage>
        <taxon>unclassified sequences</taxon>
        <taxon>metagenomes</taxon>
        <taxon>ecological metagenomes</taxon>
    </lineage>
</organism>